<comment type="caution">
    <text evidence="2">The sequence shown here is derived from an EMBL/GenBank/DDBJ whole genome shotgun (WGS) entry which is preliminary data.</text>
</comment>
<name>A0ABW7FK59_9BURK</name>
<evidence type="ECO:0008006" key="4">
    <source>
        <dbReference type="Google" id="ProtNLM"/>
    </source>
</evidence>
<proteinExistence type="predicted"/>
<evidence type="ECO:0000313" key="2">
    <source>
        <dbReference type="EMBL" id="MFG6441728.1"/>
    </source>
</evidence>
<reference evidence="2 3" key="1">
    <citation type="submission" date="2024-08" db="EMBL/GenBank/DDBJ databases">
        <authorList>
            <person name="Lu H."/>
        </authorList>
    </citation>
    <scope>NUCLEOTIDE SEQUENCE [LARGE SCALE GENOMIC DNA]</scope>
    <source>
        <strain evidence="2 3">LKC17W</strain>
    </source>
</reference>
<evidence type="ECO:0000256" key="1">
    <source>
        <dbReference type="SAM" id="SignalP"/>
    </source>
</evidence>
<feature type="chain" id="PRO_5045577304" description="DUF2946 domain-containing protein" evidence="1">
    <location>
        <begin position="26"/>
        <end position="103"/>
    </location>
</feature>
<dbReference type="EMBL" id="JBIGHW010000007">
    <property type="protein sequence ID" value="MFG6441728.1"/>
    <property type="molecule type" value="Genomic_DNA"/>
</dbReference>
<evidence type="ECO:0000313" key="3">
    <source>
        <dbReference type="Proteomes" id="UP001606301"/>
    </source>
</evidence>
<keyword evidence="3" id="KW-1185">Reference proteome</keyword>
<protein>
    <recommendedName>
        <fullName evidence="4">DUF2946 domain-containing protein</fullName>
    </recommendedName>
</protein>
<sequence>MNLRRNIRGWLLWLALILPIAQAMADVHALSHVGDRQDDGLVHVVDCDLCLTAAHLAGGVPTATPGPLPARVAGDVLATACSAPAIASDTTWRPPARAPPDSV</sequence>
<feature type="signal peptide" evidence="1">
    <location>
        <begin position="1"/>
        <end position="25"/>
    </location>
</feature>
<dbReference type="RefSeq" id="WP_394398268.1">
    <property type="nucleotide sequence ID" value="NZ_JBIGHW010000007.1"/>
</dbReference>
<dbReference type="Proteomes" id="UP001606301">
    <property type="component" value="Unassembled WGS sequence"/>
</dbReference>
<organism evidence="2 3">
    <name type="scientific">Pelomonas margarita</name>
    <dbReference type="NCBI Taxonomy" id="3299031"/>
    <lineage>
        <taxon>Bacteria</taxon>
        <taxon>Pseudomonadati</taxon>
        <taxon>Pseudomonadota</taxon>
        <taxon>Betaproteobacteria</taxon>
        <taxon>Burkholderiales</taxon>
        <taxon>Sphaerotilaceae</taxon>
        <taxon>Roseateles</taxon>
    </lineage>
</organism>
<keyword evidence="1" id="KW-0732">Signal</keyword>
<gene>
    <name evidence="2" type="ORF">ACG0Z3_13660</name>
</gene>
<accession>A0ABW7FK59</accession>